<reference evidence="8 9" key="1">
    <citation type="submission" date="2022-11" db="EMBL/GenBank/DDBJ databases">
        <title>Minimal conservation of predation-associated metabolite biosynthetic gene clusters underscores biosynthetic potential of Myxococcota including descriptions for ten novel species: Archangium lansinium sp. nov., Myxococcus landrumus sp. nov., Nannocystis bai.</title>
        <authorList>
            <person name="Ahearne A."/>
            <person name="Stevens C."/>
            <person name="Dowd S."/>
        </authorList>
    </citation>
    <scope>NUCLEOTIDE SEQUENCE [LARGE SCALE GENOMIC DNA]</scope>
    <source>
        <strain evidence="8 9">NCELM</strain>
    </source>
</reference>
<evidence type="ECO:0000259" key="7">
    <source>
        <dbReference type="PROSITE" id="PS50850"/>
    </source>
</evidence>
<dbReference type="EMBL" id="JAQNDN010000028">
    <property type="protein sequence ID" value="MDC0675725.1"/>
    <property type="molecule type" value="Genomic_DNA"/>
</dbReference>
<evidence type="ECO:0000256" key="2">
    <source>
        <dbReference type="ARBA" id="ARBA00022448"/>
    </source>
</evidence>
<comment type="caution">
    <text evidence="8">The sequence shown here is derived from an EMBL/GenBank/DDBJ whole genome shotgun (WGS) entry which is preliminary data.</text>
</comment>
<gene>
    <name evidence="8" type="ORF">POL58_48805</name>
</gene>
<feature type="transmembrane region" description="Helical" evidence="6">
    <location>
        <begin position="147"/>
        <end position="166"/>
    </location>
</feature>
<dbReference type="Gene3D" id="1.20.1250.20">
    <property type="entry name" value="MFS general substrate transporter like domains"/>
    <property type="match status" value="2"/>
</dbReference>
<evidence type="ECO:0000256" key="4">
    <source>
        <dbReference type="ARBA" id="ARBA00022989"/>
    </source>
</evidence>
<keyword evidence="5 6" id="KW-0472">Membrane</keyword>
<evidence type="ECO:0000256" key="1">
    <source>
        <dbReference type="ARBA" id="ARBA00004141"/>
    </source>
</evidence>
<keyword evidence="4 6" id="KW-1133">Transmembrane helix</keyword>
<dbReference type="PANTHER" id="PTHR42718">
    <property type="entry name" value="MAJOR FACILITATOR SUPERFAMILY MULTIDRUG TRANSPORTER MFSC"/>
    <property type="match status" value="1"/>
</dbReference>
<dbReference type="PRINTS" id="PR01036">
    <property type="entry name" value="TCRTETB"/>
</dbReference>
<keyword evidence="2" id="KW-0813">Transport</keyword>
<dbReference type="InterPro" id="IPR036259">
    <property type="entry name" value="MFS_trans_sf"/>
</dbReference>
<accession>A0ABT5BNI5</accession>
<feature type="transmembrane region" description="Helical" evidence="6">
    <location>
        <begin position="62"/>
        <end position="81"/>
    </location>
</feature>
<keyword evidence="3 6" id="KW-0812">Transmembrane</keyword>
<evidence type="ECO:0000256" key="5">
    <source>
        <dbReference type="ARBA" id="ARBA00023136"/>
    </source>
</evidence>
<dbReference type="SUPFAM" id="SSF103473">
    <property type="entry name" value="MFS general substrate transporter"/>
    <property type="match status" value="1"/>
</dbReference>
<feature type="transmembrane region" description="Helical" evidence="6">
    <location>
        <begin position="318"/>
        <end position="343"/>
    </location>
</feature>
<dbReference type="InterPro" id="IPR011701">
    <property type="entry name" value="MFS"/>
</dbReference>
<dbReference type="Proteomes" id="UP001217838">
    <property type="component" value="Unassembled WGS sequence"/>
</dbReference>
<feature type="transmembrane region" description="Helical" evidence="6">
    <location>
        <begin position="21"/>
        <end position="42"/>
    </location>
</feature>
<feature type="transmembrane region" description="Helical" evidence="6">
    <location>
        <begin position="379"/>
        <end position="408"/>
    </location>
</feature>
<comment type="subcellular location">
    <subcellularLocation>
        <location evidence="1">Membrane</location>
        <topology evidence="1">Multi-pass membrane protein</topology>
    </subcellularLocation>
</comment>
<feature type="transmembrane region" description="Helical" evidence="6">
    <location>
        <begin position="123"/>
        <end position="140"/>
    </location>
</feature>
<feature type="domain" description="Major facilitator superfamily (MFS) profile" evidence="7">
    <location>
        <begin position="24"/>
        <end position="476"/>
    </location>
</feature>
<feature type="transmembrane region" description="Helical" evidence="6">
    <location>
        <begin position="420"/>
        <end position="443"/>
    </location>
</feature>
<dbReference type="PANTHER" id="PTHR42718:SF9">
    <property type="entry name" value="MAJOR FACILITATOR SUPERFAMILY MULTIDRUG TRANSPORTER MFSC"/>
    <property type="match status" value="1"/>
</dbReference>
<keyword evidence="9" id="KW-1185">Reference proteome</keyword>
<dbReference type="InterPro" id="IPR020846">
    <property type="entry name" value="MFS_dom"/>
</dbReference>
<evidence type="ECO:0000313" key="9">
    <source>
        <dbReference type="Proteomes" id="UP001217838"/>
    </source>
</evidence>
<dbReference type="Pfam" id="PF07690">
    <property type="entry name" value="MFS_1"/>
    <property type="match status" value="1"/>
</dbReference>
<organism evidence="8 9">
    <name type="scientific">Nannocystis radixulma</name>
    <dbReference type="NCBI Taxonomy" id="2995305"/>
    <lineage>
        <taxon>Bacteria</taxon>
        <taxon>Pseudomonadati</taxon>
        <taxon>Myxococcota</taxon>
        <taxon>Polyangia</taxon>
        <taxon>Nannocystales</taxon>
        <taxon>Nannocystaceae</taxon>
        <taxon>Nannocystis</taxon>
    </lineage>
</organism>
<name>A0ABT5BNI5_9BACT</name>
<protein>
    <submittedName>
        <fullName evidence="8">MFS transporter</fullName>
    </submittedName>
</protein>
<feature type="transmembrane region" description="Helical" evidence="6">
    <location>
        <begin position="219"/>
        <end position="240"/>
    </location>
</feature>
<evidence type="ECO:0000256" key="6">
    <source>
        <dbReference type="SAM" id="Phobius"/>
    </source>
</evidence>
<proteinExistence type="predicted"/>
<feature type="transmembrane region" description="Helical" evidence="6">
    <location>
        <begin position="449"/>
        <end position="471"/>
    </location>
</feature>
<evidence type="ECO:0000313" key="8">
    <source>
        <dbReference type="EMBL" id="MDC0675725.1"/>
    </source>
</evidence>
<feature type="transmembrane region" description="Helical" evidence="6">
    <location>
        <begin position="355"/>
        <end position="373"/>
    </location>
</feature>
<feature type="transmembrane region" description="Helical" evidence="6">
    <location>
        <begin position="93"/>
        <end position="117"/>
    </location>
</feature>
<evidence type="ECO:0000256" key="3">
    <source>
        <dbReference type="ARBA" id="ARBA00022692"/>
    </source>
</evidence>
<feature type="transmembrane region" description="Helical" evidence="6">
    <location>
        <begin position="178"/>
        <end position="198"/>
    </location>
</feature>
<dbReference type="PROSITE" id="PS50850">
    <property type="entry name" value="MFS"/>
    <property type="match status" value="1"/>
</dbReference>
<feature type="transmembrane region" description="Helical" evidence="6">
    <location>
        <begin position="252"/>
        <end position="270"/>
    </location>
</feature>
<sequence>MVEPARSTARAPAEPLLRGRALPVLLAVAAILFVDNVDVSALNVALPSMAYELGGELGSMQSVMTAYFVSSASFFLLAGFLGDRLGIRDTLTLGVALIVVSSLCGALAASLLAVVVWRFVQGIGYALTFSMMMLLMKRLLPPGQQNVGMGIFMGVATLSSMSGPVIGSVMTQHFGWRSLFFVNVLLCAPCVWVLLRNLRGGPEHPPLESPRSDRPGVQLAANVVFAVGVLGGMTVLMQLGAGPSGGALPPGLGPWLLGLAALCAVTFVALNRRLPRPILSLAIFDNRRFLAVVAVRVLLQAVSYSCLFWLPIFLQLGLGLGVVDAGLILTVFTATAAAGSFAAGVLAERLGQDRVALFGHGLVLLGVAALLLGRPEDSLYGLLGGLALLGAGFSAVFTVVNAALLAAIERGPEGMLVGSYYTVSYIAGSLGIAATSFVAAQAVEADASGYLAATTALAGCWLVGTAASLLISRVFPLTSPSLAARNTSCP</sequence>
<dbReference type="RefSeq" id="WP_272011160.1">
    <property type="nucleotide sequence ID" value="NZ_JAQNDN010000028.1"/>
</dbReference>
<feature type="transmembrane region" description="Helical" evidence="6">
    <location>
        <begin position="290"/>
        <end position="312"/>
    </location>
</feature>